<dbReference type="EMBL" id="SHKL01000001">
    <property type="protein sequence ID" value="RZT86935.1"/>
    <property type="molecule type" value="Genomic_DNA"/>
</dbReference>
<dbReference type="InterPro" id="IPR046342">
    <property type="entry name" value="CBS_dom_sf"/>
</dbReference>
<keyword evidence="2" id="KW-1185">Reference proteome</keyword>
<gene>
    <name evidence="1" type="ORF">EV383_3835</name>
</gene>
<dbReference type="Proteomes" id="UP000291591">
    <property type="component" value="Unassembled WGS sequence"/>
</dbReference>
<dbReference type="AlphaFoldDB" id="A0A4Q7UYQ7"/>
<protein>
    <recommendedName>
        <fullName evidence="3">CBS domain-containing protein</fullName>
    </recommendedName>
</protein>
<dbReference type="RefSeq" id="WP_130291152.1">
    <property type="nucleotide sequence ID" value="NZ_SHKL01000001.1"/>
</dbReference>
<accession>A0A4Q7UYQ7</accession>
<evidence type="ECO:0000313" key="1">
    <source>
        <dbReference type="EMBL" id="RZT86935.1"/>
    </source>
</evidence>
<evidence type="ECO:0008006" key="3">
    <source>
        <dbReference type="Google" id="ProtNLM"/>
    </source>
</evidence>
<proteinExistence type="predicted"/>
<dbReference type="Gene3D" id="3.10.580.10">
    <property type="entry name" value="CBS-domain"/>
    <property type="match status" value="1"/>
</dbReference>
<reference evidence="1 2" key="1">
    <citation type="submission" date="2019-02" db="EMBL/GenBank/DDBJ databases">
        <title>Sequencing the genomes of 1000 actinobacteria strains.</title>
        <authorList>
            <person name="Klenk H.-P."/>
        </authorList>
    </citation>
    <scope>NUCLEOTIDE SEQUENCE [LARGE SCALE GENOMIC DNA]</scope>
    <source>
        <strain evidence="1 2">DSM 45779</strain>
    </source>
</reference>
<dbReference type="SUPFAM" id="SSF54631">
    <property type="entry name" value="CBS-domain pair"/>
    <property type="match status" value="1"/>
</dbReference>
<dbReference type="OrthoDB" id="5244356at2"/>
<sequence length="123" mass="13282">MIRFPKICGTGTTVGQARSYLLDDHVHALLIVEDGLLVAVVERDDLPGAPDGDPAWPLGRLTGRVVGEGDDLAGVTREMAERGRRRMAVVDGGRLTGLLCRKRSGRGFCSDDGVAAREAERRR</sequence>
<comment type="caution">
    <text evidence="1">The sequence shown here is derived from an EMBL/GenBank/DDBJ whole genome shotgun (WGS) entry which is preliminary data.</text>
</comment>
<organism evidence="1 2">
    <name type="scientific">Pseudonocardia sediminis</name>
    <dbReference type="NCBI Taxonomy" id="1397368"/>
    <lineage>
        <taxon>Bacteria</taxon>
        <taxon>Bacillati</taxon>
        <taxon>Actinomycetota</taxon>
        <taxon>Actinomycetes</taxon>
        <taxon>Pseudonocardiales</taxon>
        <taxon>Pseudonocardiaceae</taxon>
        <taxon>Pseudonocardia</taxon>
    </lineage>
</organism>
<name>A0A4Q7UYQ7_PSEST</name>
<evidence type="ECO:0000313" key="2">
    <source>
        <dbReference type="Proteomes" id="UP000291591"/>
    </source>
</evidence>